<dbReference type="EMBL" id="PXYT01000001">
    <property type="protein sequence ID" value="PSR31755.1"/>
    <property type="molecule type" value="Genomic_DNA"/>
</dbReference>
<dbReference type="Proteomes" id="UP000242699">
    <property type="component" value="Unassembled WGS sequence"/>
</dbReference>
<feature type="domain" description="RRXRR" evidence="1">
    <location>
        <begin position="2"/>
        <end position="146"/>
    </location>
</feature>
<evidence type="ECO:0000313" key="2">
    <source>
        <dbReference type="EMBL" id="PSR31755.1"/>
    </source>
</evidence>
<sequence>MAPFTIRLLDRLQEHAEWKKWRLQLDPGWTTTGVAMILESAQGSQSVLFAEMVHKGNIKARRPIRKAFRRGRRKRKTRYRRARFHKRTRSEGWIPPFLETRVNQTLQAVHKVRTLASITAISIEHGRFDTQKMQDPVMRGAEHQQGTPLGTRCASISSTNGIGDESTAILHKRTFRSFTCPIIPHGNGWQVTQKQVGQERGQPEETSANYVEMNFYRRENHAS</sequence>
<organism evidence="2 3">
    <name type="scientific">Sulfobacillus benefaciens</name>
    <dbReference type="NCBI Taxonomy" id="453960"/>
    <lineage>
        <taxon>Bacteria</taxon>
        <taxon>Bacillati</taxon>
        <taxon>Bacillota</taxon>
        <taxon>Clostridia</taxon>
        <taxon>Eubacteriales</taxon>
        <taxon>Clostridiales Family XVII. Incertae Sedis</taxon>
        <taxon>Sulfobacillus</taxon>
    </lineage>
</organism>
<comment type="caution">
    <text evidence="2">The sequence shown here is derived from an EMBL/GenBank/DDBJ whole genome shotgun (WGS) entry which is preliminary data.</text>
</comment>
<dbReference type="Pfam" id="PF14239">
    <property type="entry name" value="RRXRR"/>
    <property type="match status" value="1"/>
</dbReference>
<dbReference type="AlphaFoldDB" id="A0A2T2XB82"/>
<accession>A0A2T2XB82</accession>
<name>A0A2T2XB82_9FIRM</name>
<protein>
    <recommendedName>
        <fullName evidence="1">RRXRR domain-containing protein</fullName>
    </recommendedName>
</protein>
<evidence type="ECO:0000259" key="1">
    <source>
        <dbReference type="Pfam" id="PF14239"/>
    </source>
</evidence>
<dbReference type="InterPro" id="IPR025938">
    <property type="entry name" value="RRXRR_dom"/>
</dbReference>
<evidence type="ECO:0000313" key="3">
    <source>
        <dbReference type="Proteomes" id="UP000242699"/>
    </source>
</evidence>
<reference evidence="2 3" key="1">
    <citation type="journal article" date="2014" name="BMC Genomics">
        <title>Comparison of environmental and isolate Sulfobacillus genomes reveals diverse carbon, sulfur, nitrogen, and hydrogen metabolisms.</title>
        <authorList>
            <person name="Justice N.B."/>
            <person name="Norman A."/>
            <person name="Brown C.T."/>
            <person name="Singh A."/>
            <person name="Thomas B.C."/>
            <person name="Banfield J.F."/>
        </authorList>
    </citation>
    <scope>NUCLEOTIDE SEQUENCE [LARGE SCALE GENOMIC DNA]</scope>
    <source>
        <strain evidence="2">AMDSBA1</strain>
    </source>
</reference>
<proteinExistence type="predicted"/>
<gene>
    <name evidence="2" type="ORF">C7B43_00585</name>
</gene>